<feature type="domain" description="PPIase FKBP-type" evidence="8">
    <location>
        <begin position="55"/>
        <end position="160"/>
    </location>
</feature>
<proteinExistence type="inferred from homology"/>
<comment type="caution">
    <text evidence="9">The sequence shown here is derived from an EMBL/GenBank/DDBJ whole genome shotgun (WGS) entry which is preliminary data.</text>
</comment>
<evidence type="ECO:0000256" key="7">
    <source>
        <dbReference type="SAM" id="SignalP"/>
    </source>
</evidence>
<dbReference type="InterPro" id="IPR046357">
    <property type="entry name" value="PPIase_dom_sf"/>
</dbReference>
<feature type="signal peptide" evidence="7">
    <location>
        <begin position="1"/>
        <end position="21"/>
    </location>
</feature>
<feature type="domain" description="PPIase FKBP-type" evidence="8">
    <location>
        <begin position="190"/>
        <end position="295"/>
    </location>
</feature>
<gene>
    <name evidence="9" type="ORF">H3H39_01995</name>
</gene>
<dbReference type="Proteomes" id="UP000573499">
    <property type="component" value="Unassembled WGS sequence"/>
</dbReference>
<dbReference type="AlphaFoldDB" id="A0A7W2F667"/>
<name>A0A7W2F667_9BURK</name>
<evidence type="ECO:0000313" key="9">
    <source>
        <dbReference type="EMBL" id="MBA5685822.1"/>
    </source>
</evidence>
<keyword evidence="4 5" id="KW-0413">Isomerase</keyword>
<dbReference type="Gene3D" id="3.10.50.40">
    <property type="match status" value="2"/>
</dbReference>
<evidence type="ECO:0000259" key="8">
    <source>
        <dbReference type="PROSITE" id="PS50059"/>
    </source>
</evidence>
<accession>A0A7W2F667</accession>
<feature type="chain" id="PRO_5030961820" description="Peptidyl-prolyl cis-trans isomerase" evidence="7">
    <location>
        <begin position="22"/>
        <end position="295"/>
    </location>
</feature>
<comment type="similarity">
    <text evidence="2 6">Belongs to the FKBP-type PPIase family.</text>
</comment>
<reference evidence="9 10" key="1">
    <citation type="submission" date="2020-07" db="EMBL/GenBank/DDBJ databases">
        <title>Novel species isolated from subtropical streams in China.</title>
        <authorList>
            <person name="Lu H."/>
        </authorList>
    </citation>
    <scope>NUCLEOTIDE SEQUENCE [LARGE SCALE GENOMIC DNA]</scope>
    <source>
        <strain evidence="9 10">LX47W</strain>
    </source>
</reference>
<dbReference type="EMBL" id="JACEZU010000001">
    <property type="protein sequence ID" value="MBA5685822.1"/>
    <property type="molecule type" value="Genomic_DNA"/>
</dbReference>
<protein>
    <recommendedName>
        <fullName evidence="6">Peptidyl-prolyl cis-trans isomerase</fullName>
        <ecNumber evidence="6">5.2.1.8</ecNumber>
    </recommendedName>
</protein>
<sequence length="295" mass="29991">MKSMFQLIAAVAVGLTLTACGGGSSTPAATTPVVAQPAFQKADIVTGTGTEAANNDLLVISYTGWLYDASKSDFKGAKIDSSVDRNAPVAFTLGTGQWLAGLDQGILGMKVGGKRTLVLPASLAYGANSKTAAASVGSITYAAIPANAALVYDVELVSVTKASVPVFVAAPTVLKSVDTAVGTGDTAVAGKTLTVKYTGYLYDGSRPDYKGDVFDSSVIRNATFDFVLGAGKVIPGWDQGVPGMLVGGKRTLIIPPGLGYGSVAQAALPAVNGFNFVAIPANSTLVFDIELVSVK</sequence>
<dbReference type="PROSITE" id="PS50059">
    <property type="entry name" value="FKBP_PPIASE"/>
    <property type="match status" value="2"/>
</dbReference>
<comment type="catalytic activity">
    <reaction evidence="1 5 6">
        <text>[protein]-peptidylproline (omega=180) = [protein]-peptidylproline (omega=0)</text>
        <dbReference type="Rhea" id="RHEA:16237"/>
        <dbReference type="Rhea" id="RHEA-COMP:10747"/>
        <dbReference type="Rhea" id="RHEA-COMP:10748"/>
        <dbReference type="ChEBI" id="CHEBI:83833"/>
        <dbReference type="ChEBI" id="CHEBI:83834"/>
        <dbReference type="EC" id="5.2.1.8"/>
    </reaction>
</comment>
<evidence type="ECO:0000256" key="3">
    <source>
        <dbReference type="ARBA" id="ARBA00023110"/>
    </source>
</evidence>
<evidence type="ECO:0000256" key="5">
    <source>
        <dbReference type="PROSITE-ProRule" id="PRU00277"/>
    </source>
</evidence>
<dbReference type="InterPro" id="IPR001179">
    <property type="entry name" value="PPIase_FKBP_dom"/>
</dbReference>
<evidence type="ECO:0000256" key="2">
    <source>
        <dbReference type="ARBA" id="ARBA00006577"/>
    </source>
</evidence>
<dbReference type="PANTHER" id="PTHR43811:SF19">
    <property type="entry name" value="39 KDA FK506-BINDING NUCLEAR PROTEIN"/>
    <property type="match status" value="1"/>
</dbReference>
<dbReference type="PROSITE" id="PS51257">
    <property type="entry name" value="PROKAR_LIPOPROTEIN"/>
    <property type="match status" value="1"/>
</dbReference>
<organism evidence="9 10">
    <name type="scientific">Rugamonas apoptosis</name>
    <dbReference type="NCBI Taxonomy" id="2758570"/>
    <lineage>
        <taxon>Bacteria</taxon>
        <taxon>Pseudomonadati</taxon>
        <taxon>Pseudomonadota</taxon>
        <taxon>Betaproteobacteria</taxon>
        <taxon>Burkholderiales</taxon>
        <taxon>Oxalobacteraceae</taxon>
        <taxon>Telluria group</taxon>
        <taxon>Rugamonas</taxon>
    </lineage>
</organism>
<keyword evidence="10" id="KW-1185">Reference proteome</keyword>
<dbReference type="EC" id="5.2.1.8" evidence="6"/>
<dbReference type="PANTHER" id="PTHR43811">
    <property type="entry name" value="FKBP-TYPE PEPTIDYL-PROLYL CIS-TRANS ISOMERASE FKPA"/>
    <property type="match status" value="1"/>
</dbReference>
<evidence type="ECO:0000256" key="6">
    <source>
        <dbReference type="RuleBase" id="RU003915"/>
    </source>
</evidence>
<dbReference type="GO" id="GO:0003755">
    <property type="term" value="F:peptidyl-prolyl cis-trans isomerase activity"/>
    <property type="evidence" value="ECO:0007669"/>
    <property type="project" value="UniProtKB-UniRule"/>
</dbReference>
<evidence type="ECO:0000256" key="4">
    <source>
        <dbReference type="ARBA" id="ARBA00023235"/>
    </source>
</evidence>
<dbReference type="SUPFAM" id="SSF54534">
    <property type="entry name" value="FKBP-like"/>
    <property type="match status" value="2"/>
</dbReference>
<evidence type="ECO:0000256" key="1">
    <source>
        <dbReference type="ARBA" id="ARBA00000971"/>
    </source>
</evidence>
<keyword evidence="3 5" id="KW-0697">Rotamase</keyword>
<dbReference type="Pfam" id="PF00254">
    <property type="entry name" value="FKBP_C"/>
    <property type="match status" value="2"/>
</dbReference>
<dbReference type="RefSeq" id="WP_182151575.1">
    <property type="nucleotide sequence ID" value="NZ_JACEZU010000001.1"/>
</dbReference>
<evidence type="ECO:0000313" key="10">
    <source>
        <dbReference type="Proteomes" id="UP000573499"/>
    </source>
</evidence>
<keyword evidence="7" id="KW-0732">Signal</keyword>